<proteinExistence type="predicted"/>
<sequence length="59" mass="6830">MTKTIQLQRQPMSLTWFPFNTSYKTGNLTVFTKNYLVLSKIGDEGSIEVMIVFNIWGKL</sequence>
<evidence type="ECO:0000313" key="1">
    <source>
        <dbReference type="EMBL" id="GAA4903885.1"/>
    </source>
</evidence>
<dbReference type="Proteomes" id="UP001501436">
    <property type="component" value="Unassembled WGS sequence"/>
</dbReference>
<gene>
    <name evidence="1" type="ORF">GCM10023313_03060</name>
</gene>
<name>A0ABP9FJ64_9SPHI</name>
<reference evidence="2" key="1">
    <citation type="journal article" date="2019" name="Int. J. Syst. Evol. Microbiol.">
        <title>The Global Catalogue of Microorganisms (GCM) 10K type strain sequencing project: providing services to taxonomists for standard genome sequencing and annotation.</title>
        <authorList>
            <consortium name="The Broad Institute Genomics Platform"/>
            <consortium name="The Broad Institute Genome Sequencing Center for Infectious Disease"/>
            <person name="Wu L."/>
            <person name="Ma J."/>
        </authorList>
    </citation>
    <scope>NUCLEOTIDE SEQUENCE [LARGE SCALE GENOMIC DNA]</scope>
    <source>
        <strain evidence="2">JCM 18283</strain>
    </source>
</reference>
<keyword evidence="2" id="KW-1185">Reference proteome</keyword>
<comment type="caution">
    <text evidence="1">The sequence shown here is derived from an EMBL/GenBank/DDBJ whole genome shotgun (WGS) entry which is preliminary data.</text>
</comment>
<accession>A0ABP9FJ64</accession>
<evidence type="ECO:0000313" key="2">
    <source>
        <dbReference type="Proteomes" id="UP001501436"/>
    </source>
</evidence>
<dbReference type="EMBL" id="BAABJI010000001">
    <property type="protein sequence ID" value="GAA4903885.1"/>
    <property type="molecule type" value="Genomic_DNA"/>
</dbReference>
<protein>
    <submittedName>
        <fullName evidence="1">Uncharacterized protein</fullName>
    </submittedName>
</protein>
<organism evidence="1 2">
    <name type="scientific">Mucilaginibacter defluvii</name>
    <dbReference type="NCBI Taxonomy" id="1196019"/>
    <lineage>
        <taxon>Bacteria</taxon>
        <taxon>Pseudomonadati</taxon>
        <taxon>Bacteroidota</taxon>
        <taxon>Sphingobacteriia</taxon>
        <taxon>Sphingobacteriales</taxon>
        <taxon>Sphingobacteriaceae</taxon>
        <taxon>Mucilaginibacter</taxon>
    </lineage>
</organism>